<dbReference type="STRING" id="1802538.A2382_01540"/>
<dbReference type="GO" id="GO:1990481">
    <property type="term" value="P:mRNA pseudouridine synthesis"/>
    <property type="evidence" value="ECO:0007669"/>
    <property type="project" value="TreeGrafter"/>
</dbReference>
<dbReference type="Gene3D" id="3.30.2350.10">
    <property type="entry name" value="Pseudouridine synthase"/>
    <property type="match status" value="1"/>
</dbReference>
<dbReference type="GO" id="GO:0031119">
    <property type="term" value="P:tRNA pseudouridine synthesis"/>
    <property type="evidence" value="ECO:0007669"/>
    <property type="project" value="UniProtKB-UniRule"/>
</dbReference>
<dbReference type="GO" id="GO:0160148">
    <property type="term" value="F:tRNA pseudouridine(55) synthase activity"/>
    <property type="evidence" value="ECO:0007669"/>
    <property type="project" value="UniProtKB-EC"/>
</dbReference>
<dbReference type="CDD" id="cd02573">
    <property type="entry name" value="PseudoU_synth_EcTruB"/>
    <property type="match status" value="1"/>
</dbReference>
<dbReference type="InterPro" id="IPR020103">
    <property type="entry name" value="PsdUridine_synth_cat_dom_sf"/>
</dbReference>
<evidence type="ECO:0000256" key="2">
    <source>
        <dbReference type="ARBA" id="ARBA00005642"/>
    </source>
</evidence>
<comment type="function">
    <text evidence="5">Responsible for synthesis of pseudouridine from uracil-55 in the psi GC loop of transfer RNAs.</text>
</comment>
<proteinExistence type="inferred from homology"/>
<dbReference type="InterPro" id="IPR014780">
    <property type="entry name" value="tRNA_psdUridine_synth_TruB"/>
</dbReference>
<dbReference type="InterPro" id="IPR032819">
    <property type="entry name" value="TruB_C"/>
</dbReference>
<dbReference type="EMBL" id="MGHY01000021">
    <property type="protein sequence ID" value="OGM79079.1"/>
    <property type="molecule type" value="Genomic_DNA"/>
</dbReference>
<dbReference type="Pfam" id="PF16198">
    <property type="entry name" value="TruB_C_2"/>
    <property type="match status" value="1"/>
</dbReference>
<keyword evidence="3 5" id="KW-0819">tRNA processing</keyword>
<comment type="similarity">
    <text evidence="2 5">Belongs to the pseudouridine synthase TruB family. Type 1 subfamily.</text>
</comment>
<accession>A0A1F8CTD8</accession>
<evidence type="ECO:0000256" key="1">
    <source>
        <dbReference type="ARBA" id="ARBA00000385"/>
    </source>
</evidence>
<comment type="catalytic activity">
    <reaction evidence="1 5">
        <text>uridine(55) in tRNA = pseudouridine(55) in tRNA</text>
        <dbReference type="Rhea" id="RHEA:42532"/>
        <dbReference type="Rhea" id="RHEA-COMP:10101"/>
        <dbReference type="Rhea" id="RHEA-COMP:10102"/>
        <dbReference type="ChEBI" id="CHEBI:65314"/>
        <dbReference type="ChEBI" id="CHEBI:65315"/>
        <dbReference type="EC" id="5.4.99.25"/>
    </reaction>
</comment>
<keyword evidence="4 5" id="KW-0413">Isomerase</keyword>
<dbReference type="Proteomes" id="UP000178999">
    <property type="component" value="Unassembled WGS sequence"/>
</dbReference>
<dbReference type="PANTHER" id="PTHR13767:SF2">
    <property type="entry name" value="PSEUDOURIDYLATE SYNTHASE TRUB1"/>
    <property type="match status" value="1"/>
</dbReference>
<protein>
    <recommendedName>
        <fullName evidence="5">tRNA pseudouridine synthase B</fullName>
        <ecNumber evidence="5">5.4.99.25</ecNumber>
    </recommendedName>
    <alternativeName>
        <fullName evidence="5">tRNA pseudouridine(55) synthase</fullName>
        <shortName evidence="5">Psi55 synthase</shortName>
    </alternativeName>
    <alternativeName>
        <fullName evidence="5">tRNA pseudouridylate synthase</fullName>
    </alternativeName>
    <alternativeName>
        <fullName evidence="5">tRNA-uridine isomerase</fullName>
    </alternativeName>
</protein>
<dbReference type="Pfam" id="PF01509">
    <property type="entry name" value="TruB_N"/>
    <property type="match status" value="1"/>
</dbReference>
<feature type="active site" description="Nucleophile" evidence="5">
    <location>
        <position position="36"/>
    </location>
</feature>
<gene>
    <name evidence="5" type="primary">truB</name>
    <name evidence="8" type="ORF">A2382_01540</name>
</gene>
<evidence type="ECO:0000256" key="3">
    <source>
        <dbReference type="ARBA" id="ARBA00022694"/>
    </source>
</evidence>
<name>A0A1F8CTD8_9BACT</name>
<dbReference type="EC" id="5.4.99.25" evidence="5"/>
<dbReference type="GO" id="GO:0003723">
    <property type="term" value="F:RNA binding"/>
    <property type="evidence" value="ECO:0007669"/>
    <property type="project" value="InterPro"/>
</dbReference>
<evidence type="ECO:0000256" key="4">
    <source>
        <dbReference type="ARBA" id="ARBA00023235"/>
    </source>
</evidence>
<organism evidence="8 9">
    <name type="scientific">Candidatus Woesebacteria bacterium RIFOXYB1_FULL_38_16</name>
    <dbReference type="NCBI Taxonomy" id="1802538"/>
    <lineage>
        <taxon>Bacteria</taxon>
        <taxon>Candidatus Woeseibacteriota</taxon>
    </lineage>
</organism>
<dbReference type="NCBIfam" id="TIGR00431">
    <property type="entry name" value="TruB"/>
    <property type="match status" value="1"/>
</dbReference>
<reference evidence="8 9" key="1">
    <citation type="journal article" date="2016" name="Nat. Commun.">
        <title>Thousands of microbial genomes shed light on interconnected biogeochemical processes in an aquifer system.</title>
        <authorList>
            <person name="Anantharaman K."/>
            <person name="Brown C.T."/>
            <person name="Hug L.A."/>
            <person name="Sharon I."/>
            <person name="Castelle C.J."/>
            <person name="Probst A.J."/>
            <person name="Thomas B.C."/>
            <person name="Singh A."/>
            <person name="Wilkins M.J."/>
            <person name="Karaoz U."/>
            <person name="Brodie E.L."/>
            <person name="Williams K.H."/>
            <person name="Hubbard S.S."/>
            <person name="Banfield J.F."/>
        </authorList>
    </citation>
    <scope>NUCLEOTIDE SEQUENCE [LARGE SCALE GENOMIC DNA]</scope>
</reference>
<evidence type="ECO:0000313" key="8">
    <source>
        <dbReference type="EMBL" id="OGM79079.1"/>
    </source>
</evidence>
<dbReference type="HAMAP" id="MF_01080">
    <property type="entry name" value="TruB_bact"/>
    <property type="match status" value="1"/>
</dbReference>
<evidence type="ECO:0000259" key="6">
    <source>
        <dbReference type="Pfam" id="PF01509"/>
    </source>
</evidence>
<evidence type="ECO:0000259" key="7">
    <source>
        <dbReference type="Pfam" id="PF16198"/>
    </source>
</evidence>
<feature type="domain" description="Pseudouridine synthase II N-terminal" evidence="6">
    <location>
        <begin position="21"/>
        <end position="171"/>
    </location>
</feature>
<sequence length="220" mass="24308">MYLLIDKDKGLTSHDVVSGVRRITYEKKVGHGGTLDPNATGLLVVAVGRENTKTLGELISGSRKIYEAEIILGEERDSGDVEGAVLKKHEGKECSQEEVEGILTKFRGRIKQVPPSYSAIKIKGKKAYELARKGISFSLPEREVSIYKLDLVGFKYPKLVLLAEVSSGTYIRSLAVDIGRALGCGAYLSNLRRTKVGKYSIENAVKLSRLSESNWKEYLK</sequence>
<dbReference type="AlphaFoldDB" id="A0A1F8CTD8"/>
<dbReference type="InterPro" id="IPR002501">
    <property type="entry name" value="PsdUridine_synth_N"/>
</dbReference>
<dbReference type="SUPFAM" id="SSF55120">
    <property type="entry name" value="Pseudouridine synthase"/>
    <property type="match status" value="1"/>
</dbReference>
<evidence type="ECO:0000313" key="9">
    <source>
        <dbReference type="Proteomes" id="UP000178999"/>
    </source>
</evidence>
<evidence type="ECO:0000256" key="5">
    <source>
        <dbReference type="HAMAP-Rule" id="MF_01080"/>
    </source>
</evidence>
<dbReference type="PANTHER" id="PTHR13767">
    <property type="entry name" value="TRNA-PSEUDOURIDINE SYNTHASE"/>
    <property type="match status" value="1"/>
</dbReference>
<comment type="caution">
    <text evidence="8">The sequence shown here is derived from an EMBL/GenBank/DDBJ whole genome shotgun (WGS) entry which is preliminary data.</text>
</comment>
<feature type="domain" description="tRNA pseudouridylate synthase B C-terminal" evidence="7">
    <location>
        <begin position="172"/>
        <end position="217"/>
    </location>
</feature>